<name>A0A2U3LX63_9FIRM</name>
<protein>
    <submittedName>
        <fullName evidence="1">Uncharacterized protein</fullName>
    </submittedName>
</protein>
<organism evidence="1 2">
    <name type="scientific">Candidatus Desulfosporosinus infrequens</name>
    <dbReference type="NCBI Taxonomy" id="2043169"/>
    <lineage>
        <taxon>Bacteria</taxon>
        <taxon>Bacillati</taxon>
        <taxon>Bacillota</taxon>
        <taxon>Clostridia</taxon>
        <taxon>Eubacteriales</taxon>
        <taxon>Desulfitobacteriaceae</taxon>
        <taxon>Desulfosporosinus</taxon>
    </lineage>
</organism>
<evidence type="ECO:0000313" key="2">
    <source>
        <dbReference type="Proteomes" id="UP000238916"/>
    </source>
</evidence>
<dbReference type="AlphaFoldDB" id="A0A2U3LX63"/>
<reference evidence="2" key="1">
    <citation type="submission" date="2018-02" db="EMBL/GenBank/DDBJ databases">
        <authorList>
            <person name="Hausmann B."/>
        </authorList>
    </citation>
    <scope>NUCLEOTIDE SEQUENCE [LARGE SCALE GENOMIC DNA]</scope>
    <source>
        <strain evidence="2">Peat soil MAG SbF1</strain>
    </source>
</reference>
<accession>A0A2U3LX63</accession>
<dbReference type="Proteomes" id="UP000238916">
    <property type="component" value="Unassembled WGS sequence"/>
</dbReference>
<sequence length="39" mass="4728">MKVFEFIHDHDHPELTNVDFWLKEQGFQGEKIRINSEVN</sequence>
<proteinExistence type="predicted"/>
<evidence type="ECO:0000313" key="1">
    <source>
        <dbReference type="EMBL" id="SPF56372.1"/>
    </source>
</evidence>
<gene>
    <name evidence="1" type="ORF">SBF1_900004</name>
</gene>
<dbReference type="EMBL" id="OMOF01000890">
    <property type="protein sequence ID" value="SPF56372.1"/>
    <property type="molecule type" value="Genomic_DNA"/>
</dbReference>